<proteinExistence type="inferred from homology"/>
<organism evidence="3 4">
    <name type="scientific">Kibdelosporangium philippinense</name>
    <dbReference type="NCBI Taxonomy" id="211113"/>
    <lineage>
        <taxon>Bacteria</taxon>
        <taxon>Bacillati</taxon>
        <taxon>Actinomycetota</taxon>
        <taxon>Actinomycetes</taxon>
        <taxon>Pseudonocardiales</taxon>
        <taxon>Pseudonocardiaceae</taxon>
        <taxon>Kibdelosporangium</taxon>
    </lineage>
</organism>
<dbReference type="EMBL" id="JAJVCN010000004">
    <property type="protein sequence ID" value="MCE7010404.1"/>
    <property type="molecule type" value="Genomic_DNA"/>
</dbReference>
<reference evidence="3 4" key="1">
    <citation type="submission" date="2021-12" db="EMBL/GenBank/DDBJ databases">
        <title>Genome sequence of Kibdelosporangium philippinense ATCC 49844.</title>
        <authorList>
            <person name="Fedorov E.A."/>
            <person name="Omeragic M."/>
            <person name="Shalygina K.F."/>
            <person name="Maclea K.S."/>
        </authorList>
    </citation>
    <scope>NUCLEOTIDE SEQUENCE [LARGE SCALE GENOMIC DNA]</scope>
    <source>
        <strain evidence="3 4">ATCC 49844</strain>
    </source>
</reference>
<comment type="similarity">
    <text evidence="1 2">Belongs to the cytochrome P450 family.</text>
</comment>
<evidence type="ECO:0000313" key="4">
    <source>
        <dbReference type="Proteomes" id="UP001521150"/>
    </source>
</evidence>
<dbReference type="PANTHER" id="PTHR46696:SF1">
    <property type="entry name" value="CYTOCHROME P450 YJIB-RELATED"/>
    <property type="match status" value="1"/>
</dbReference>
<evidence type="ECO:0000256" key="2">
    <source>
        <dbReference type="RuleBase" id="RU000461"/>
    </source>
</evidence>
<keyword evidence="4" id="KW-1185">Reference proteome</keyword>
<accession>A0ABS8ZS47</accession>
<keyword evidence="2" id="KW-0349">Heme</keyword>
<dbReference type="InterPro" id="IPR017972">
    <property type="entry name" value="Cyt_P450_CS"/>
</dbReference>
<dbReference type="SUPFAM" id="SSF48264">
    <property type="entry name" value="Cytochrome P450"/>
    <property type="match status" value="1"/>
</dbReference>
<dbReference type="RefSeq" id="WP_233732135.1">
    <property type="nucleotide sequence ID" value="NZ_JAJVCN010000004.1"/>
</dbReference>
<dbReference type="PROSITE" id="PS00086">
    <property type="entry name" value="CYTOCHROME_P450"/>
    <property type="match status" value="1"/>
</dbReference>
<dbReference type="Gene3D" id="1.10.630.10">
    <property type="entry name" value="Cytochrome P450"/>
    <property type="match status" value="1"/>
</dbReference>
<name>A0ABS8ZS47_9PSEU</name>
<keyword evidence="2" id="KW-0479">Metal-binding</keyword>
<dbReference type="Pfam" id="PF00067">
    <property type="entry name" value="p450"/>
    <property type="match status" value="1"/>
</dbReference>
<protein>
    <submittedName>
        <fullName evidence="3">Cytochrome P450</fullName>
    </submittedName>
</protein>
<dbReference type="PRINTS" id="PR00359">
    <property type="entry name" value="BP450"/>
</dbReference>
<keyword evidence="2" id="KW-0503">Monooxygenase</keyword>
<evidence type="ECO:0000256" key="1">
    <source>
        <dbReference type="ARBA" id="ARBA00010617"/>
    </source>
</evidence>
<keyword evidence="2" id="KW-0408">Iron</keyword>
<evidence type="ECO:0000313" key="3">
    <source>
        <dbReference type="EMBL" id="MCE7010404.1"/>
    </source>
</evidence>
<dbReference type="Gene3D" id="3.30.43.20">
    <property type="match status" value="1"/>
</dbReference>
<dbReference type="InterPro" id="IPR002397">
    <property type="entry name" value="Cyt_P450_B"/>
</dbReference>
<dbReference type="InterPro" id="IPR036396">
    <property type="entry name" value="Cyt_P450_sf"/>
</dbReference>
<gene>
    <name evidence="3" type="ORF">LWC34_47510</name>
</gene>
<comment type="caution">
    <text evidence="3">The sequence shown here is derived from an EMBL/GenBank/DDBJ whole genome shotgun (WGS) entry which is preliminary data.</text>
</comment>
<dbReference type="PANTHER" id="PTHR46696">
    <property type="entry name" value="P450, PUTATIVE (EUROFUNG)-RELATED"/>
    <property type="match status" value="1"/>
</dbReference>
<dbReference type="Proteomes" id="UP001521150">
    <property type="component" value="Unassembled WGS sequence"/>
</dbReference>
<keyword evidence="2" id="KW-0560">Oxidoreductase</keyword>
<dbReference type="InterPro" id="IPR001128">
    <property type="entry name" value="Cyt_P450"/>
</dbReference>
<sequence>MTESLELTETFIQTPHELEAEFRTAAPVRPVKIPSGINGWLVTRHEDVKAVLTDPRTLSLHRTAQGYVPAFVGLSSRVSGVAALRADPARMPDAVEELLRYESPLHTGTLRFTAEDIEIGGVPIPANEFVFVSLLSANRDDAGFEEPDKLDISRSTNGHVAFGHGIRHCLGAPLARLEGRIAIGRVLDLHLAVDPDTLTWRTSSLMRDLEVLPVRTK</sequence>